<dbReference type="Proteomes" id="UP001063368">
    <property type="component" value="Chromosome"/>
</dbReference>
<evidence type="ECO:0000313" key="1">
    <source>
        <dbReference type="EMBL" id="UYB37132.1"/>
    </source>
</evidence>
<organism evidence="1 2">
    <name type="scientific">Arthrobacter koreensis</name>
    <dbReference type="NCBI Taxonomy" id="199136"/>
    <lineage>
        <taxon>Bacteria</taxon>
        <taxon>Bacillati</taxon>
        <taxon>Actinomycetota</taxon>
        <taxon>Actinomycetes</taxon>
        <taxon>Micrococcales</taxon>
        <taxon>Micrococcaceae</taxon>
        <taxon>Arthrobacter</taxon>
    </lineage>
</organism>
<reference evidence="1" key="1">
    <citation type="submission" date="2022-09" db="EMBL/GenBank/DDBJ databases">
        <authorList>
            <person name="Li D."/>
            <person name="Cheng J."/>
            <person name="Li Y."/>
        </authorList>
    </citation>
    <scope>NUCLEOTIDE SEQUENCE</scope>
    <source>
        <strain evidence="1">DL</strain>
    </source>
</reference>
<dbReference type="RefSeq" id="WP_263128672.1">
    <property type="nucleotide sequence ID" value="NZ_CP106856.1"/>
</dbReference>
<evidence type="ECO:0000313" key="2">
    <source>
        <dbReference type="Proteomes" id="UP001063368"/>
    </source>
</evidence>
<protein>
    <recommendedName>
        <fullName evidence="3">Transcriptional regulator, AbiEi antitoxin, Type IV TA system</fullName>
    </recommendedName>
</protein>
<dbReference type="EMBL" id="CP106856">
    <property type="protein sequence ID" value="UYB37132.1"/>
    <property type="molecule type" value="Genomic_DNA"/>
</dbReference>
<accession>A0ABY6FVR8</accession>
<proteinExistence type="predicted"/>
<name>A0ABY6FVR8_9MICC</name>
<keyword evidence="2" id="KW-1185">Reference proteome</keyword>
<gene>
    <name evidence="1" type="ORF">N9A08_05590</name>
</gene>
<sequence length="318" mass="35773">MDAELLFVADGHAGLGKPLSERCLAGELVRLRRGVYVDAVAWGRLPPWERERLRILAAVESAVGTRVLVQETAAVIWGIPVVGALPEILLLASTRSHGRRRGDLRWTRRKLLDPLVVYAGVELTSRAQTVIDMAAYLPFERALPAMDHALRPDMLKGFSPLSKDDLRLVAGRLPDSAKRSRALRVLKFADARSESPGESFSRAILRRHGFPAPELQQEFRSPGGKLLGRTDFFWREHRLVGEFDGAVKYGRNVGDPRTQTMQPSWETLVREKRREDAIRATGVGFVRWSWTDLQGSPQNPDGLVQRLVRAGLPRKRRR</sequence>
<evidence type="ECO:0008006" key="3">
    <source>
        <dbReference type="Google" id="ProtNLM"/>
    </source>
</evidence>